<reference evidence="1 2" key="1">
    <citation type="submission" date="2024-04" db="EMBL/GenBank/DDBJ databases">
        <title>Methanococcoides sp. LMO-2.</title>
        <authorList>
            <person name="Liang L."/>
        </authorList>
    </citation>
    <scope>NUCLEOTIDE SEQUENCE [LARGE SCALE GENOMIC DNA]</scope>
    <source>
        <strain evidence="1 2">LMO-2</strain>
    </source>
</reference>
<dbReference type="EMBL" id="JBCAUS010000003">
    <property type="protein sequence ID" value="MEL4305254.1"/>
    <property type="molecule type" value="Genomic_DNA"/>
</dbReference>
<sequence>MNRFSKKYKTFEEWLKNKPRTSKYARRIIDLHERFPHLTLGKIRELHQHDYNISIVPWTELSPKDKRDRTQVLRVLNSIRKGNSLTHTLDEAGVSRDIVMRHLGRNLLKKAGRWSARPVDKIQVEMPINTKTEGRTSIITSSSQDRALIGKYFAHVQIALYTGEPSELDDFKDVVIVDAEGKPHKLETDLETIYEIEEAMEEPEFFEIYKY</sequence>
<organism evidence="1 2">
    <name type="scientific">Methanococcoides cohabitans</name>
    <dbReference type="NCBI Taxonomy" id="3136559"/>
    <lineage>
        <taxon>Archaea</taxon>
        <taxon>Methanobacteriati</taxon>
        <taxon>Methanobacteriota</taxon>
        <taxon>Stenosarchaea group</taxon>
        <taxon>Methanomicrobia</taxon>
        <taxon>Methanosarcinales</taxon>
        <taxon>Methanosarcinaceae</taxon>
        <taxon>Methanococcoides</taxon>
    </lineage>
</organism>
<comment type="caution">
    <text evidence="1">The sequence shown here is derived from an EMBL/GenBank/DDBJ whole genome shotgun (WGS) entry which is preliminary data.</text>
</comment>
<gene>
    <name evidence="1" type="ORF">WOA13_05345</name>
</gene>
<protein>
    <submittedName>
        <fullName evidence="1">Uncharacterized protein</fullName>
    </submittedName>
</protein>
<evidence type="ECO:0000313" key="2">
    <source>
        <dbReference type="Proteomes" id="UP001396646"/>
    </source>
</evidence>
<proteinExistence type="predicted"/>
<dbReference type="RefSeq" id="WP_342126927.1">
    <property type="nucleotide sequence ID" value="NZ_JBCAUS010000003.1"/>
</dbReference>
<name>A0ABU9KS95_9EURY</name>
<evidence type="ECO:0000313" key="1">
    <source>
        <dbReference type="EMBL" id="MEL4305254.1"/>
    </source>
</evidence>
<keyword evidence="2" id="KW-1185">Reference proteome</keyword>
<dbReference type="Proteomes" id="UP001396646">
    <property type="component" value="Unassembled WGS sequence"/>
</dbReference>
<accession>A0ABU9KS95</accession>